<sequence>VFDYRTPYAALLSRNYPGAKFAVMDVYSLLTDIYENPAQYLNGTAPPNVTGVVHECEVNNSSACTTNASPDSYLWYDTLHPSEQTDRIIAQEFVNVVKGRSKYATYWSAQGGGGGGNNGYGNGDKHGGGGGGWPGNGQWKA</sequence>
<accession>A0ACC3CTS9</accession>
<organism evidence="1 2">
    <name type="scientific">Coniosporium uncinatum</name>
    <dbReference type="NCBI Taxonomy" id="93489"/>
    <lineage>
        <taxon>Eukaryota</taxon>
        <taxon>Fungi</taxon>
        <taxon>Dikarya</taxon>
        <taxon>Ascomycota</taxon>
        <taxon>Pezizomycotina</taxon>
        <taxon>Dothideomycetes</taxon>
        <taxon>Dothideomycetes incertae sedis</taxon>
        <taxon>Coniosporium</taxon>
    </lineage>
</organism>
<protein>
    <submittedName>
        <fullName evidence="1">Uncharacterized protein</fullName>
    </submittedName>
</protein>
<reference evidence="1" key="1">
    <citation type="submission" date="2024-09" db="EMBL/GenBank/DDBJ databases">
        <title>Black Yeasts Isolated from many extreme environments.</title>
        <authorList>
            <person name="Coleine C."/>
            <person name="Stajich J.E."/>
            <person name="Selbmann L."/>
        </authorList>
    </citation>
    <scope>NUCLEOTIDE SEQUENCE</scope>
    <source>
        <strain evidence="1">CCFEE 5737</strain>
    </source>
</reference>
<evidence type="ECO:0000313" key="1">
    <source>
        <dbReference type="EMBL" id="KAK3044656.1"/>
    </source>
</evidence>
<keyword evidence="2" id="KW-1185">Reference proteome</keyword>
<name>A0ACC3CTS9_9PEZI</name>
<gene>
    <name evidence="1" type="ORF">LTS18_000699</name>
</gene>
<proteinExistence type="predicted"/>
<dbReference type="Proteomes" id="UP001186974">
    <property type="component" value="Unassembled WGS sequence"/>
</dbReference>
<comment type="caution">
    <text evidence="1">The sequence shown here is derived from an EMBL/GenBank/DDBJ whole genome shotgun (WGS) entry which is preliminary data.</text>
</comment>
<evidence type="ECO:0000313" key="2">
    <source>
        <dbReference type="Proteomes" id="UP001186974"/>
    </source>
</evidence>
<feature type="non-terminal residue" evidence="1">
    <location>
        <position position="1"/>
    </location>
</feature>
<dbReference type="EMBL" id="JAWDJW010011649">
    <property type="protein sequence ID" value="KAK3044656.1"/>
    <property type="molecule type" value="Genomic_DNA"/>
</dbReference>